<name>A0AC61DCQ5_9FIRM</name>
<organism evidence="1 2">
    <name type="scientific">Sporanaerobium hydrogeniformans</name>
    <dbReference type="NCBI Taxonomy" id="3072179"/>
    <lineage>
        <taxon>Bacteria</taxon>
        <taxon>Bacillati</taxon>
        <taxon>Bacillota</taxon>
        <taxon>Clostridia</taxon>
        <taxon>Lachnospirales</taxon>
        <taxon>Lachnospiraceae</taxon>
        <taxon>Sporanaerobium</taxon>
    </lineage>
</organism>
<accession>A0AC61DCQ5</accession>
<dbReference type="Proteomes" id="UP000224460">
    <property type="component" value="Unassembled WGS sequence"/>
</dbReference>
<sequence>MNMEDMVCTCFGITVQDIKDAIDNGATTLEEVQEVTRVGMACGSCIDEVIEVIETLTAQK</sequence>
<reference evidence="1" key="1">
    <citation type="submission" date="2017-10" db="EMBL/GenBank/DDBJ databases">
        <title>Genome sequence of cellulolytic Lachnospiraceae bacterium XHS1971 isolated from hotspring sediment.</title>
        <authorList>
            <person name="Vasudevan G."/>
            <person name="Joshi A.J."/>
            <person name="Hivarkar S."/>
            <person name="Lanjekar V.B."/>
            <person name="Dhakephalkar P.K."/>
            <person name="Dagar S."/>
        </authorList>
    </citation>
    <scope>NUCLEOTIDE SEQUENCE</scope>
    <source>
        <strain evidence="1">XHS1971</strain>
    </source>
</reference>
<evidence type="ECO:0000313" key="1">
    <source>
        <dbReference type="EMBL" id="PHV70540.1"/>
    </source>
</evidence>
<comment type="caution">
    <text evidence="1">The sequence shown here is derived from an EMBL/GenBank/DDBJ whole genome shotgun (WGS) entry which is preliminary data.</text>
</comment>
<evidence type="ECO:0000313" key="2">
    <source>
        <dbReference type="Proteomes" id="UP000224460"/>
    </source>
</evidence>
<gene>
    <name evidence="1" type="ORF">CS063_09560</name>
</gene>
<protein>
    <submittedName>
        <fullName evidence="1">(2Fe-2S)-binding protein</fullName>
    </submittedName>
</protein>
<proteinExistence type="predicted"/>
<keyword evidence="2" id="KW-1185">Reference proteome</keyword>
<dbReference type="EMBL" id="PEDL01000009">
    <property type="protein sequence ID" value="PHV70540.1"/>
    <property type="molecule type" value="Genomic_DNA"/>
</dbReference>